<dbReference type="InterPro" id="IPR004799">
    <property type="entry name" value="Periplasmic_diS_OxRdtase_DsbE"/>
</dbReference>
<keyword evidence="3" id="KW-0201">Cytochrome c-type biogenesis</keyword>
<name>A0A381WTV8_9ZZZZ</name>
<dbReference type="InterPro" id="IPR036249">
    <property type="entry name" value="Thioredoxin-like_sf"/>
</dbReference>
<dbReference type="SUPFAM" id="SSF52833">
    <property type="entry name" value="Thioredoxin-like"/>
    <property type="match status" value="1"/>
</dbReference>
<protein>
    <recommendedName>
        <fullName evidence="6">Thioredoxin domain-containing protein</fullName>
    </recommendedName>
</protein>
<feature type="domain" description="Thioredoxin" evidence="6">
    <location>
        <begin position="15"/>
        <end position="157"/>
    </location>
</feature>
<keyword evidence="5" id="KW-0676">Redox-active center</keyword>
<evidence type="ECO:0000256" key="5">
    <source>
        <dbReference type="ARBA" id="ARBA00023284"/>
    </source>
</evidence>
<dbReference type="PROSITE" id="PS51352">
    <property type="entry name" value="THIOREDOXIN_2"/>
    <property type="match status" value="1"/>
</dbReference>
<gene>
    <name evidence="7" type="ORF">METZ01_LOCUS108813</name>
</gene>
<dbReference type="NCBIfam" id="TIGR00385">
    <property type="entry name" value="dsbE"/>
    <property type="match status" value="1"/>
</dbReference>
<reference evidence="7" key="1">
    <citation type="submission" date="2018-05" db="EMBL/GenBank/DDBJ databases">
        <authorList>
            <person name="Lanie J.A."/>
            <person name="Ng W.-L."/>
            <person name="Kazmierczak K.M."/>
            <person name="Andrzejewski T.M."/>
            <person name="Davidsen T.M."/>
            <person name="Wayne K.J."/>
            <person name="Tettelin H."/>
            <person name="Glass J.I."/>
            <person name="Rusch D."/>
            <person name="Podicherti R."/>
            <person name="Tsui H.-C.T."/>
            <person name="Winkler M.E."/>
        </authorList>
    </citation>
    <scope>NUCLEOTIDE SEQUENCE</scope>
</reference>
<dbReference type="InterPro" id="IPR050553">
    <property type="entry name" value="Thioredoxin_ResA/DsbE_sf"/>
</dbReference>
<accession>A0A381WTV8</accession>
<dbReference type="GO" id="GO:0030288">
    <property type="term" value="C:outer membrane-bounded periplasmic space"/>
    <property type="evidence" value="ECO:0007669"/>
    <property type="project" value="InterPro"/>
</dbReference>
<organism evidence="7">
    <name type="scientific">marine metagenome</name>
    <dbReference type="NCBI Taxonomy" id="408172"/>
    <lineage>
        <taxon>unclassified sequences</taxon>
        <taxon>metagenomes</taxon>
        <taxon>ecological metagenomes</taxon>
    </lineage>
</organism>
<proteinExistence type="inferred from homology"/>
<comment type="subcellular location">
    <subcellularLocation>
        <location evidence="1">Cell envelope</location>
    </subcellularLocation>
</comment>
<sequence length="157" mass="17487">MAKSLFQNQTEIPSPLIGKQIPTFSLPRLNAEGIITDKDIIGKISLINIWATWCAGCLEEHQLLVKLSQGSNAIPIIGINWKDQADLAMRWLEDGGNPYVDIAVDYEGKTAIDFGVYGAPETFLIDDDGFIRYKHIGALTVDVWAQEFLPIINELKQ</sequence>
<dbReference type="PANTHER" id="PTHR42852">
    <property type="entry name" value="THIOL:DISULFIDE INTERCHANGE PROTEIN DSBE"/>
    <property type="match status" value="1"/>
</dbReference>
<evidence type="ECO:0000256" key="3">
    <source>
        <dbReference type="ARBA" id="ARBA00022748"/>
    </source>
</evidence>
<dbReference type="EMBL" id="UINC01012871">
    <property type="protein sequence ID" value="SVA55959.1"/>
    <property type="molecule type" value="Genomic_DNA"/>
</dbReference>
<evidence type="ECO:0000256" key="2">
    <source>
        <dbReference type="ARBA" id="ARBA00007758"/>
    </source>
</evidence>
<evidence type="ECO:0000259" key="6">
    <source>
        <dbReference type="PROSITE" id="PS51352"/>
    </source>
</evidence>
<evidence type="ECO:0000313" key="7">
    <source>
        <dbReference type="EMBL" id="SVA55959.1"/>
    </source>
</evidence>
<dbReference type="GO" id="GO:0015036">
    <property type="term" value="F:disulfide oxidoreductase activity"/>
    <property type="evidence" value="ECO:0007669"/>
    <property type="project" value="InterPro"/>
</dbReference>
<dbReference type="AlphaFoldDB" id="A0A381WTV8"/>
<dbReference type="InterPro" id="IPR013766">
    <property type="entry name" value="Thioredoxin_domain"/>
</dbReference>
<evidence type="ECO:0000256" key="4">
    <source>
        <dbReference type="ARBA" id="ARBA00023157"/>
    </source>
</evidence>
<keyword evidence="4" id="KW-1015">Disulfide bond</keyword>
<evidence type="ECO:0000256" key="1">
    <source>
        <dbReference type="ARBA" id="ARBA00004196"/>
    </source>
</evidence>
<dbReference type="PANTHER" id="PTHR42852:SF6">
    <property type="entry name" value="THIOL:DISULFIDE INTERCHANGE PROTEIN DSBE"/>
    <property type="match status" value="1"/>
</dbReference>
<dbReference type="Pfam" id="PF08534">
    <property type="entry name" value="Redoxin"/>
    <property type="match status" value="1"/>
</dbReference>
<dbReference type="GO" id="GO:0017004">
    <property type="term" value="P:cytochrome complex assembly"/>
    <property type="evidence" value="ECO:0007669"/>
    <property type="project" value="UniProtKB-KW"/>
</dbReference>
<dbReference type="Gene3D" id="3.40.30.10">
    <property type="entry name" value="Glutaredoxin"/>
    <property type="match status" value="1"/>
</dbReference>
<comment type="similarity">
    <text evidence="2">Belongs to the thioredoxin family. DsbE subfamily.</text>
</comment>
<dbReference type="InterPro" id="IPR013740">
    <property type="entry name" value="Redoxin"/>
</dbReference>
<dbReference type="CDD" id="cd03010">
    <property type="entry name" value="TlpA_like_DsbE"/>
    <property type="match status" value="1"/>
</dbReference>